<accession>A0A9N9BZP1</accession>
<keyword evidence="3" id="KW-1185">Reference proteome</keyword>
<dbReference type="Proteomes" id="UP000789706">
    <property type="component" value="Unassembled WGS sequence"/>
</dbReference>
<reference evidence="2" key="1">
    <citation type="submission" date="2021-06" db="EMBL/GenBank/DDBJ databases">
        <authorList>
            <person name="Kallberg Y."/>
            <person name="Tangrot J."/>
            <person name="Rosling A."/>
        </authorList>
    </citation>
    <scope>NUCLEOTIDE SEQUENCE</scope>
    <source>
        <strain evidence="2">AZ414A</strain>
    </source>
</reference>
<feature type="non-terminal residue" evidence="2">
    <location>
        <position position="65"/>
    </location>
</feature>
<gene>
    <name evidence="2" type="ORF">DEBURN_LOCUS8712</name>
</gene>
<organism evidence="2 3">
    <name type="scientific">Diversispora eburnea</name>
    <dbReference type="NCBI Taxonomy" id="1213867"/>
    <lineage>
        <taxon>Eukaryota</taxon>
        <taxon>Fungi</taxon>
        <taxon>Fungi incertae sedis</taxon>
        <taxon>Mucoromycota</taxon>
        <taxon>Glomeromycotina</taxon>
        <taxon>Glomeromycetes</taxon>
        <taxon>Diversisporales</taxon>
        <taxon>Diversisporaceae</taxon>
        <taxon>Diversispora</taxon>
    </lineage>
</organism>
<evidence type="ECO:0000313" key="2">
    <source>
        <dbReference type="EMBL" id="CAG8583980.1"/>
    </source>
</evidence>
<dbReference type="Gene3D" id="1.10.10.60">
    <property type="entry name" value="Homeodomain-like"/>
    <property type="match status" value="1"/>
</dbReference>
<sequence>MPRKHSTRACTGCTMAKRRLQHPSISHNNIAAFFSSKYGLNIEKSTITKILSQQKKWLSSETSTI</sequence>
<name>A0A9N9BZP1_9GLOM</name>
<comment type="caution">
    <text evidence="2">The sequence shown here is derived from an EMBL/GenBank/DDBJ whole genome shotgun (WGS) entry which is preliminary data.</text>
</comment>
<dbReference type="SUPFAM" id="SSF46689">
    <property type="entry name" value="Homeodomain-like"/>
    <property type="match status" value="1"/>
</dbReference>
<protein>
    <submittedName>
        <fullName evidence="2">177_t:CDS:1</fullName>
    </submittedName>
</protein>
<dbReference type="EMBL" id="CAJVPK010001372">
    <property type="protein sequence ID" value="CAG8583980.1"/>
    <property type="molecule type" value="Genomic_DNA"/>
</dbReference>
<evidence type="ECO:0000313" key="3">
    <source>
        <dbReference type="Proteomes" id="UP000789706"/>
    </source>
</evidence>
<dbReference type="Pfam" id="PF18107">
    <property type="entry name" value="HTH_ABP1_N"/>
    <property type="match status" value="1"/>
</dbReference>
<dbReference type="OrthoDB" id="2447222at2759"/>
<dbReference type="InterPro" id="IPR041188">
    <property type="entry name" value="HTH_ABP1_N"/>
</dbReference>
<dbReference type="AlphaFoldDB" id="A0A9N9BZP1"/>
<proteinExistence type="predicted"/>
<dbReference type="InterPro" id="IPR009057">
    <property type="entry name" value="Homeodomain-like_sf"/>
</dbReference>
<evidence type="ECO:0000259" key="1">
    <source>
        <dbReference type="Pfam" id="PF18107"/>
    </source>
</evidence>
<feature type="domain" description="ARS-binding protein 1 N-terminal" evidence="1">
    <location>
        <begin position="21"/>
        <end position="58"/>
    </location>
</feature>